<sequence length="441" mass="46524">MNTFLFRKFTPLAALLGLGITACQPDLEDDFKPNKGSADFSRYIAVGNSLTAGFSDGGLYLEGQVNSYPNILATQFRTAGGGEFNQPLFTEAQRNGSGYLSLTGFTSAGTPTTANVTTNLAVRSLNPTLYTRYEGRVDNLGVPGIRLSDIHTAGYGSTQGNAYFERITPATTATQTYFQRVKAEAATATFFSNWLGNNDILGYATTGGVGGIITRTDTFTLKNNRIVNVLTTNGAKGIVATIPDVTNIPFFTTVRVADIRARFKAANPALDVYIQTTGTAGAQVVRLATDADLLTLPSSAVIGTATTGSPFPVGAGVGTGVGQSNPVPNQFVLDATEQTNVRTATTAFNTAITNKANEKGLAIFDSNAFFARVATSGITTNGVTNTASFISGNLFSLDGVHPTPRGYAVIANEMIRAINSKYNASVPTVNPNDYRGVRFPQ</sequence>
<proteinExistence type="predicted"/>
<dbReference type="SUPFAM" id="SSF52266">
    <property type="entry name" value="SGNH hydrolase"/>
    <property type="match status" value="1"/>
</dbReference>
<dbReference type="EMBL" id="BMGS01000005">
    <property type="protein sequence ID" value="GGG45396.1"/>
    <property type="molecule type" value="Genomic_DNA"/>
</dbReference>
<protein>
    <submittedName>
        <fullName evidence="1">Outer membrane protein</fullName>
    </submittedName>
</protein>
<dbReference type="Proteomes" id="UP000601361">
    <property type="component" value="Unassembled WGS sequence"/>
</dbReference>
<dbReference type="PROSITE" id="PS51257">
    <property type="entry name" value="PROKAR_LIPOPROTEIN"/>
    <property type="match status" value="1"/>
</dbReference>
<evidence type="ECO:0000313" key="2">
    <source>
        <dbReference type="Proteomes" id="UP000601361"/>
    </source>
</evidence>
<gene>
    <name evidence="1" type="ORF">GCM10011378_22030</name>
</gene>
<dbReference type="RefSeq" id="WP_188557887.1">
    <property type="nucleotide sequence ID" value="NZ_BMGS01000005.1"/>
</dbReference>
<dbReference type="InterPro" id="IPR001087">
    <property type="entry name" value="GDSL"/>
</dbReference>
<dbReference type="Gene3D" id="3.40.50.1110">
    <property type="entry name" value="SGNH hydrolase"/>
    <property type="match status" value="1"/>
</dbReference>
<keyword evidence="2" id="KW-1185">Reference proteome</keyword>
<dbReference type="Pfam" id="PF00657">
    <property type="entry name" value="Lipase_GDSL"/>
    <property type="match status" value="1"/>
</dbReference>
<organism evidence="1 2">
    <name type="scientific">Hymenobacter glacieicola</name>
    <dbReference type="NCBI Taxonomy" id="1562124"/>
    <lineage>
        <taxon>Bacteria</taxon>
        <taxon>Pseudomonadati</taxon>
        <taxon>Bacteroidota</taxon>
        <taxon>Cytophagia</taxon>
        <taxon>Cytophagales</taxon>
        <taxon>Hymenobacteraceae</taxon>
        <taxon>Hymenobacter</taxon>
    </lineage>
</organism>
<evidence type="ECO:0000313" key="1">
    <source>
        <dbReference type="EMBL" id="GGG45396.1"/>
    </source>
</evidence>
<comment type="caution">
    <text evidence="1">The sequence shown here is derived from an EMBL/GenBank/DDBJ whole genome shotgun (WGS) entry which is preliminary data.</text>
</comment>
<dbReference type="InterPro" id="IPR036514">
    <property type="entry name" value="SGNH_hydro_sf"/>
</dbReference>
<name>A0ABQ1WUG2_9BACT</name>
<reference evidence="2" key="1">
    <citation type="journal article" date="2019" name="Int. J. Syst. Evol. Microbiol.">
        <title>The Global Catalogue of Microorganisms (GCM) 10K type strain sequencing project: providing services to taxonomists for standard genome sequencing and annotation.</title>
        <authorList>
            <consortium name="The Broad Institute Genomics Platform"/>
            <consortium name="The Broad Institute Genome Sequencing Center for Infectious Disease"/>
            <person name="Wu L."/>
            <person name="Ma J."/>
        </authorList>
    </citation>
    <scope>NUCLEOTIDE SEQUENCE [LARGE SCALE GENOMIC DNA]</scope>
    <source>
        <strain evidence="2">CGMCC 1.12990</strain>
    </source>
</reference>
<accession>A0ABQ1WUG2</accession>